<comment type="caution">
    <text evidence="1">The sequence shown here is derived from an EMBL/GenBank/DDBJ whole genome shotgun (WGS) entry which is preliminary data.</text>
</comment>
<keyword evidence="2" id="KW-1185">Reference proteome</keyword>
<evidence type="ECO:0000313" key="1">
    <source>
        <dbReference type="EMBL" id="KXH30710.1"/>
    </source>
</evidence>
<dbReference type="Proteomes" id="UP000070328">
    <property type="component" value="Unassembled WGS sequence"/>
</dbReference>
<gene>
    <name evidence="1" type="ORF">CSIM01_13850</name>
</gene>
<reference evidence="1 2" key="1">
    <citation type="submission" date="2014-02" db="EMBL/GenBank/DDBJ databases">
        <title>The genome sequence of Colletotrichum simmondsii CBS122122.</title>
        <authorList>
            <person name="Baroncelli R."/>
            <person name="Thon M.R."/>
        </authorList>
    </citation>
    <scope>NUCLEOTIDE SEQUENCE [LARGE SCALE GENOMIC DNA]</scope>
    <source>
        <strain evidence="1 2">CBS122122</strain>
    </source>
</reference>
<proteinExistence type="predicted"/>
<name>A0A135S476_9PEZI</name>
<sequence length="166" mass="18731">MQPQRASVASTQHAVHQPYFAAFHCVQPTQYRYAYAVLEIQSSRAERCRQLRAQACWPKYQLRGFAVASYNATVTSASESSSDIFRDPAPTNHIASALTSDMTYRHPSQVFLDFGKPEPRLTTSPHREALRQRGQHRGNQTFCHQTRLMICCPVRGSVGRSSFGEP</sequence>
<organism evidence="1 2">
    <name type="scientific">Colletotrichum simmondsii</name>
    <dbReference type="NCBI Taxonomy" id="703756"/>
    <lineage>
        <taxon>Eukaryota</taxon>
        <taxon>Fungi</taxon>
        <taxon>Dikarya</taxon>
        <taxon>Ascomycota</taxon>
        <taxon>Pezizomycotina</taxon>
        <taxon>Sordariomycetes</taxon>
        <taxon>Hypocreomycetidae</taxon>
        <taxon>Glomerellales</taxon>
        <taxon>Glomerellaceae</taxon>
        <taxon>Colletotrichum</taxon>
        <taxon>Colletotrichum acutatum species complex</taxon>
    </lineage>
</organism>
<accession>A0A135S476</accession>
<dbReference type="OrthoDB" id="10371032at2759"/>
<evidence type="ECO:0000313" key="2">
    <source>
        <dbReference type="Proteomes" id="UP000070328"/>
    </source>
</evidence>
<dbReference type="AlphaFoldDB" id="A0A135S476"/>
<dbReference type="EMBL" id="JFBX01000701">
    <property type="protein sequence ID" value="KXH30710.1"/>
    <property type="molecule type" value="Genomic_DNA"/>
</dbReference>
<protein>
    <submittedName>
        <fullName evidence="1">Uncharacterized protein</fullName>
    </submittedName>
</protein>